<feature type="domain" description="Ras-associating" evidence="3">
    <location>
        <begin position="1"/>
        <end position="82"/>
    </location>
</feature>
<dbReference type="InterPro" id="IPR048945">
    <property type="entry name" value="RASSF8/10_RA"/>
</dbReference>
<dbReference type="CDD" id="cd16134">
    <property type="entry name" value="RA_RASSF8"/>
    <property type="match status" value="1"/>
</dbReference>
<accession>A0AAD5L857</accession>
<evidence type="ECO:0000313" key="4">
    <source>
        <dbReference type="EMBL" id="KAI9557483.1"/>
    </source>
</evidence>
<evidence type="ECO:0000256" key="1">
    <source>
        <dbReference type="SAM" id="Coils"/>
    </source>
</evidence>
<feature type="compositionally biased region" description="Low complexity" evidence="2">
    <location>
        <begin position="127"/>
        <end position="137"/>
    </location>
</feature>
<dbReference type="SMART" id="SM00314">
    <property type="entry name" value="RA"/>
    <property type="match status" value="1"/>
</dbReference>
<feature type="compositionally biased region" description="Polar residues" evidence="2">
    <location>
        <begin position="351"/>
        <end position="361"/>
    </location>
</feature>
<dbReference type="Pfam" id="PF21712">
    <property type="entry name" value="RASSF8-10_RA"/>
    <property type="match status" value="1"/>
</dbReference>
<dbReference type="PANTHER" id="PTHR15286">
    <property type="entry name" value="RAS-ASSOCIATING DOMAIN CONTAINING PROTEIN"/>
    <property type="match status" value="1"/>
</dbReference>
<dbReference type="Proteomes" id="UP000820818">
    <property type="component" value="Linkage Group LG6"/>
</dbReference>
<dbReference type="AlphaFoldDB" id="A0AAD5L857"/>
<comment type="caution">
    <text evidence="4">The sequence shown here is derived from an EMBL/GenBank/DDBJ whole genome shotgun (WGS) entry which is preliminary data.</text>
</comment>
<sequence length="630" mass="70256">MELKVWVEGIQRVVCGVCERTTCQDVVYALAHATGKTGRFTLIERWRSNERLLAPHEHPLKVLMKWGEYSSDVHFILQRTALDATANRNAIQQNNKSSTARPTKTSVDPLHGFTPPMSSPPSHVQGAAATTAAPSPSKDLKKSLTFSGGVGGSGSPGDRSKLPLNVGVVRGVPKRPDNNGESSDHISHNGHKSAYTSPTPPPSHHVPQTSHYREKNQSPSSNEGQLVYPRYDPPLYGRGRLPAESNGSSGDAHYPNPPHQHYYSQQQQDSSLQNDSVRFPPPYRNPPPPFAGGTRQPPPPPYREPPRPSPLGGGGRGSSPYRSSPAPPMTPSPGRSTSTPPRPSPVRHEMNVQQSDETVPTSSFDSRDDQSRRSRRNLRLDLSGARTPSPPSDPQQAQLIQRVNRQRGALDEQQEKLIQLEQELLSWEEKLHRQLDEERQQLNRELTQLEDRCRQQENQLSELFNVEADWEQACREGQDLTEELARLKSDVSTLDSQLNECEPTLRLLRADVNEAEEQLVKELESELARVRSDLDSAGQQEHNMNQEEQTIAEELAQSETNVRSLRSQMDQLTQEIKQANLQSLSIAPADDLKILLEGHNKTGHSRRMLGSPRQLENPVPTNKNPHGVWV</sequence>
<feature type="compositionally biased region" description="Basic and acidic residues" evidence="2">
    <location>
        <begin position="174"/>
        <end position="187"/>
    </location>
</feature>
<feature type="compositionally biased region" description="Polar residues" evidence="2">
    <location>
        <begin position="90"/>
        <end position="106"/>
    </location>
</feature>
<dbReference type="SUPFAM" id="SSF54236">
    <property type="entry name" value="Ubiquitin-like"/>
    <property type="match status" value="1"/>
</dbReference>
<evidence type="ECO:0000313" key="5">
    <source>
        <dbReference type="Proteomes" id="UP000820818"/>
    </source>
</evidence>
<proteinExistence type="predicted"/>
<feature type="compositionally biased region" description="Pro residues" evidence="2">
    <location>
        <begin position="279"/>
        <end position="309"/>
    </location>
</feature>
<reference evidence="4 5" key="1">
    <citation type="submission" date="2022-05" db="EMBL/GenBank/DDBJ databases">
        <title>A multi-omics perspective on studying reproductive biology in Daphnia sinensis.</title>
        <authorList>
            <person name="Jia J."/>
        </authorList>
    </citation>
    <scope>NUCLEOTIDE SEQUENCE [LARGE SCALE GENOMIC DNA]</scope>
    <source>
        <strain evidence="4 5">WSL</strain>
    </source>
</reference>
<keyword evidence="1" id="KW-0175">Coiled coil</keyword>
<keyword evidence="5" id="KW-1185">Reference proteome</keyword>
<dbReference type="GO" id="GO:0007165">
    <property type="term" value="P:signal transduction"/>
    <property type="evidence" value="ECO:0007669"/>
    <property type="project" value="InterPro"/>
</dbReference>
<dbReference type="InterPro" id="IPR029071">
    <property type="entry name" value="Ubiquitin-like_domsf"/>
</dbReference>
<feature type="compositionally biased region" description="Low complexity" evidence="2">
    <location>
        <begin position="259"/>
        <end position="275"/>
    </location>
</feature>
<evidence type="ECO:0000259" key="3">
    <source>
        <dbReference type="PROSITE" id="PS50200"/>
    </source>
</evidence>
<dbReference type="InterPro" id="IPR000159">
    <property type="entry name" value="RA_dom"/>
</dbReference>
<feature type="coiled-coil region" evidence="1">
    <location>
        <begin position="403"/>
        <end position="582"/>
    </location>
</feature>
<dbReference type="Gene3D" id="3.10.20.90">
    <property type="entry name" value="Phosphatidylinositol 3-kinase Catalytic Subunit, Chain A, domain 1"/>
    <property type="match status" value="1"/>
</dbReference>
<protein>
    <recommendedName>
        <fullName evidence="3">Ras-associating domain-containing protein</fullName>
    </recommendedName>
</protein>
<feature type="region of interest" description="Disordered" evidence="2">
    <location>
        <begin position="90"/>
        <end position="397"/>
    </location>
</feature>
<dbReference type="PROSITE" id="PS50200">
    <property type="entry name" value="RA"/>
    <property type="match status" value="1"/>
</dbReference>
<name>A0AAD5L857_9CRUS</name>
<dbReference type="Gene3D" id="1.10.287.1490">
    <property type="match status" value="1"/>
</dbReference>
<feature type="region of interest" description="Disordered" evidence="2">
    <location>
        <begin position="602"/>
        <end position="630"/>
    </location>
</feature>
<evidence type="ECO:0000256" key="2">
    <source>
        <dbReference type="SAM" id="MobiDB-lite"/>
    </source>
</evidence>
<dbReference type="InterPro" id="IPR048944">
    <property type="entry name" value="RASSF8_RA"/>
</dbReference>
<organism evidence="4 5">
    <name type="scientific">Daphnia sinensis</name>
    <dbReference type="NCBI Taxonomy" id="1820382"/>
    <lineage>
        <taxon>Eukaryota</taxon>
        <taxon>Metazoa</taxon>
        <taxon>Ecdysozoa</taxon>
        <taxon>Arthropoda</taxon>
        <taxon>Crustacea</taxon>
        <taxon>Branchiopoda</taxon>
        <taxon>Diplostraca</taxon>
        <taxon>Cladocera</taxon>
        <taxon>Anomopoda</taxon>
        <taxon>Daphniidae</taxon>
        <taxon>Daphnia</taxon>
        <taxon>Daphnia similis group</taxon>
    </lineage>
</organism>
<gene>
    <name evidence="4" type="ORF">GHT06_017311</name>
</gene>
<dbReference type="EMBL" id="WJBH02000006">
    <property type="protein sequence ID" value="KAI9557483.1"/>
    <property type="molecule type" value="Genomic_DNA"/>
</dbReference>
<dbReference type="PANTHER" id="PTHR15286:SF6">
    <property type="entry name" value="GH01133P"/>
    <property type="match status" value="1"/>
</dbReference>
<dbReference type="InterPro" id="IPR033593">
    <property type="entry name" value="N-RASSF"/>
</dbReference>